<comment type="caution">
    <text evidence="3">The sequence shown here is derived from an EMBL/GenBank/DDBJ whole genome shotgun (WGS) entry which is preliminary data.</text>
</comment>
<evidence type="ECO:0000313" key="4">
    <source>
        <dbReference type="Proteomes" id="UP000054976"/>
    </source>
</evidence>
<dbReference type="PANTHER" id="PTHR38755:SF1">
    <property type="entry name" value="METHYLENE-TETRAHYDROFOLATE REDUCTASE C-TERMINAL DOMAIN-CONTAINING PROTEIN"/>
    <property type="match status" value="1"/>
</dbReference>
<evidence type="ECO:0000313" key="3">
    <source>
        <dbReference type="EMBL" id="GAQ95493.1"/>
    </source>
</evidence>
<feature type="region of interest" description="Disordered" evidence="1">
    <location>
        <begin position="200"/>
        <end position="229"/>
    </location>
</feature>
<reference evidence="4" key="1">
    <citation type="submission" date="2016-01" db="EMBL/GenBank/DDBJ databases">
        <title>Draft genome sequence of Thermodesulfovibrio aggregans strain TGE-P1.</title>
        <authorList>
            <person name="Sekiguchi Y."/>
            <person name="Ohashi A."/>
            <person name="Matsuura N."/>
            <person name="Tourlousse M.D."/>
        </authorList>
    </citation>
    <scope>NUCLEOTIDE SEQUENCE [LARGE SCALE GENOMIC DNA]</scope>
    <source>
        <strain evidence="4">TGE-P1</strain>
    </source>
</reference>
<feature type="compositionally biased region" description="Polar residues" evidence="1">
    <location>
        <begin position="205"/>
        <end position="220"/>
    </location>
</feature>
<gene>
    <name evidence="3" type="ORF">TAGGR_2388</name>
</gene>
<organism evidence="3 4">
    <name type="scientific">Thermodesulfovibrio aggregans</name>
    <dbReference type="NCBI Taxonomy" id="86166"/>
    <lineage>
        <taxon>Bacteria</taxon>
        <taxon>Pseudomonadati</taxon>
        <taxon>Nitrospirota</taxon>
        <taxon>Thermodesulfovibrionia</taxon>
        <taxon>Thermodesulfovibrionales</taxon>
        <taxon>Thermodesulfovibrionaceae</taxon>
        <taxon>Thermodesulfovibrio</taxon>
    </lineage>
</organism>
<name>A0A0U9HYT4_9BACT</name>
<accession>A0A0U9HYT4</accession>
<keyword evidence="4" id="KW-1185">Reference proteome</keyword>
<dbReference type="InterPro" id="IPR022026">
    <property type="entry name" value="DUF5981"/>
</dbReference>
<sequence length="229" mass="25947">MIVSNRKDLKEIEKYIENLDKFFLIGCSECATLCGTGNEEAILNLKQWLEDNHKKVTGWMIAKTGCQILGTKRELSQYKEAIEQAQCIMVLSCGAGTQTITELFEEKPVIPLNDTLFIGNMRRFREFEERCRACGECFLAITGVCVVTLCPKSMLNGPCGGYKEGRCEVNPLRKCAWIIAYETLEKRGLMEKFYENILGPKDWSKANSPRQLKASTGYSKSKTEDPKEK</sequence>
<dbReference type="RefSeq" id="WP_059176925.1">
    <property type="nucleotide sequence ID" value="NZ_BCNO01000002.1"/>
</dbReference>
<evidence type="ECO:0000256" key="1">
    <source>
        <dbReference type="SAM" id="MobiDB-lite"/>
    </source>
</evidence>
<dbReference type="EMBL" id="BCNO01000002">
    <property type="protein sequence ID" value="GAQ95493.1"/>
    <property type="molecule type" value="Genomic_DNA"/>
</dbReference>
<protein>
    <submittedName>
        <fullName evidence="3">Methylene-tetrahydrofolate reductase C terminal</fullName>
    </submittedName>
</protein>
<evidence type="ECO:0000259" key="2">
    <source>
        <dbReference type="Pfam" id="PF12225"/>
    </source>
</evidence>
<dbReference type="Pfam" id="PF12225">
    <property type="entry name" value="DUF5981"/>
    <property type="match status" value="1"/>
</dbReference>
<dbReference type="OrthoDB" id="9803687at2"/>
<dbReference type="Proteomes" id="UP000054976">
    <property type="component" value="Unassembled WGS sequence"/>
</dbReference>
<dbReference type="PANTHER" id="PTHR38755">
    <property type="entry name" value="5,10-METHYLENETETRAHYDROFOLATE REDUCTASE"/>
    <property type="match status" value="1"/>
</dbReference>
<dbReference type="AlphaFoldDB" id="A0A0U9HYT4"/>
<dbReference type="STRING" id="86166.TAGGR_2388"/>
<feature type="domain" description="Methylene-tetrahydrofolate reductase C-terminal-like" evidence="2">
    <location>
        <begin position="111"/>
        <end position="204"/>
    </location>
</feature>
<proteinExistence type="predicted"/>